<keyword evidence="6" id="KW-0732">Signal</keyword>
<feature type="region of interest" description="Disordered" evidence="11">
    <location>
        <begin position="609"/>
        <end position="631"/>
    </location>
</feature>
<dbReference type="OrthoDB" id="3626597at2759"/>
<dbReference type="InterPro" id="IPR000834">
    <property type="entry name" value="Peptidase_M14"/>
</dbReference>
<evidence type="ECO:0000256" key="10">
    <source>
        <dbReference type="PROSITE-ProRule" id="PRU01379"/>
    </source>
</evidence>
<evidence type="ECO:0000256" key="2">
    <source>
        <dbReference type="ARBA" id="ARBA00005988"/>
    </source>
</evidence>
<evidence type="ECO:0000313" key="14">
    <source>
        <dbReference type="Proteomes" id="UP000494040"/>
    </source>
</evidence>
<reference evidence="13" key="1">
    <citation type="submission" date="2022-01" db="UniProtKB">
        <authorList>
            <consortium name="EnsemblMetazoa"/>
        </authorList>
    </citation>
    <scope>IDENTIFICATION</scope>
</reference>
<dbReference type="GO" id="GO:0005615">
    <property type="term" value="C:extracellular space"/>
    <property type="evidence" value="ECO:0007669"/>
    <property type="project" value="TreeGrafter"/>
</dbReference>
<dbReference type="PROSITE" id="PS52035">
    <property type="entry name" value="PEPTIDASE_M14"/>
    <property type="match status" value="1"/>
</dbReference>
<dbReference type="Proteomes" id="UP000494040">
    <property type="component" value="Unassembled WGS sequence"/>
</dbReference>
<evidence type="ECO:0000256" key="8">
    <source>
        <dbReference type="ARBA" id="ARBA00022833"/>
    </source>
</evidence>
<evidence type="ECO:0000256" key="7">
    <source>
        <dbReference type="ARBA" id="ARBA00022801"/>
    </source>
</evidence>
<keyword evidence="14" id="KW-1185">Reference proteome</keyword>
<feature type="compositionally biased region" description="Basic and acidic residues" evidence="11">
    <location>
        <begin position="502"/>
        <end position="525"/>
    </location>
</feature>
<dbReference type="PANTHER" id="PTHR11705">
    <property type="entry name" value="PROTEASE FAMILY M14 CARBOXYPEPTIDASE A,B"/>
    <property type="match status" value="1"/>
</dbReference>
<proteinExistence type="inferred from homology"/>
<evidence type="ECO:0000313" key="13">
    <source>
        <dbReference type="EnsemblMetazoa" id="XP_014243836.1"/>
    </source>
</evidence>
<dbReference type="GO" id="GO:0004181">
    <property type="term" value="F:metallocarboxypeptidase activity"/>
    <property type="evidence" value="ECO:0007669"/>
    <property type="project" value="InterPro"/>
</dbReference>
<dbReference type="GeneID" id="106663487"/>
<evidence type="ECO:0000256" key="1">
    <source>
        <dbReference type="ARBA" id="ARBA00001947"/>
    </source>
</evidence>
<dbReference type="SUPFAM" id="SSF53187">
    <property type="entry name" value="Zn-dependent exopeptidases"/>
    <property type="match status" value="1"/>
</dbReference>
<feature type="compositionally biased region" description="Basic residues" evidence="11">
    <location>
        <begin position="646"/>
        <end position="657"/>
    </location>
</feature>
<organism evidence="13 14">
    <name type="scientific">Cimex lectularius</name>
    <name type="common">Bed bug</name>
    <name type="synonym">Acanthia lectularia</name>
    <dbReference type="NCBI Taxonomy" id="79782"/>
    <lineage>
        <taxon>Eukaryota</taxon>
        <taxon>Metazoa</taxon>
        <taxon>Ecdysozoa</taxon>
        <taxon>Arthropoda</taxon>
        <taxon>Hexapoda</taxon>
        <taxon>Insecta</taxon>
        <taxon>Pterygota</taxon>
        <taxon>Neoptera</taxon>
        <taxon>Paraneoptera</taxon>
        <taxon>Hemiptera</taxon>
        <taxon>Heteroptera</taxon>
        <taxon>Panheteroptera</taxon>
        <taxon>Cimicomorpha</taxon>
        <taxon>Cimicidae</taxon>
        <taxon>Cimex</taxon>
    </lineage>
</organism>
<name>A0A8I6RH75_CIMLE</name>
<dbReference type="GO" id="GO:0006508">
    <property type="term" value="P:proteolysis"/>
    <property type="evidence" value="ECO:0007669"/>
    <property type="project" value="UniProtKB-KW"/>
</dbReference>
<evidence type="ECO:0000256" key="9">
    <source>
        <dbReference type="ARBA" id="ARBA00023049"/>
    </source>
</evidence>
<evidence type="ECO:0000256" key="4">
    <source>
        <dbReference type="ARBA" id="ARBA00022670"/>
    </source>
</evidence>
<feature type="compositionally biased region" description="Basic and acidic residues" evidence="11">
    <location>
        <begin position="376"/>
        <end position="409"/>
    </location>
</feature>
<evidence type="ECO:0000256" key="3">
    <source>
        <dbReference type="ARBA" id="ARBA00022645"/>
    </source>
</evidence>
<dbReference type="PANTHER" id="PTHR11705:SF91">
    <property type="entry name" value="FI01817P-RELATED"/>
    <property type="match status" value="1"/>
</dbReference>
<feature type="domain" description="Peptidase M14" evidence="12">
    <location>
        <begin position="28"/>
        <end position="321"/>
    </location>
</feature>
<protein>
    <recommendedName>
        <fullName evidence="12">Peptidase M14 domain-containing protein</fullName>
    </recommendedName>
</protein>
<feature type="compositionally biased region" description="Polar residues" evidence="11">
    <location>
        <begin position="436"/>
        <end position="446"/>
    </location>
</feature>
<comment type="similarity">
    <text evidence="2 10">Belongs to the peptidase M14 family.</text>
</comment>
<keyword evidence="5" id="KW-0479">Metal-binding</keyword>
<keyword evidence="3" id="KW-0121">Carboxypeptidase</keyword>
<dbReference type="SMART" id="SM00631">
    <property type="entry name" value="Zn_pept"/>
    <property type="match status" value="1"/>
</dbReference>
<keyword evidence="8" id="KW-0862">Zinc</keyword>
<comment type="caution">
    <text evidence="10">Lacks conserved residue(s) required for the propagation of feature annotation.</text>
</comment>
<dbReference type="PRINTS" id="PR00765">
    <property type="entry name" value="CRBOXYPTASEA"/>
</dbReference>
<feature type="compositionally biased region" description="Basic residues" evidence="11">
    <location>
        <begin position="609"/>
        <end position="619"/>
    </location>
</feature>
<feature type="region of interest" description="Disordered" evidence="11">
    <location>
        <begin position="501"/>
        <end position="525"/>
    </location>
</feature>
<keyword evidence="7" id="KW-0378">Hydrolase</keyword>
<feature type="compositionally biased region" description="Basic and acidic residues" evidence="11">
    <location>
        <begin position="330"/>
        <end position="340"/>
    </location>
</feature>
<evidence type="ECO:0000256" key="6">
    <source>
        <dbReference type="ARBA" id="ARBA00022729"/>
    </source>
</evidence>
<dbReference type="RefSeq" id="XP_014243836.1">
    <property type="nucleotide sequence ID" value="XM_014388350.2"/>
</dbReference>
<dbReference type="AlphaFoldDB" id="A0A8I6RH75"/>
<sequence>MKTFTHLMNKVCKNNPFWEATYSMINKGYLSSKEIVSLLKLICKEEKLKYMSIGETAGGQEIPGVFVGEENGNKPVVLIEAGCHPREKVAAAAAIYAIGQLAKEKKDKILTKILETVDLAIAPLLNPDGYLFAIETDENWRKNRNNTFINHCRGIDINRNFSYKWKEGGAERIRDPCSQFYCGSEPFSEAESCALRDFFLCFEPRVKMYLSLHSPDQSIVYPWSYDLTQPEDREQLELLAWNVSDKIREKFYTEFDVGQSSSLIGRTAGTSLDWAKAIANVKYCYSIYLPGPQYGYNMPPELIPHFGHMLLEMIGTFVQIFTPRQNGEGKCTKDKGDKNSNEGPKSKRSILQMKGTDGSVENKDSVEQNKNNAVKGETEEIQLKDKETPTENKNKNEEQEIPKDTKQEAKLANSVETKSADEIFNTSDKNNKETKGTTVVEQPTPSINQALEDILTNKENPKEAAEHKENNLLESIFDLKKEPKEVKINIQKENQITTIADNKTRKTTEKSEENKAQQVKQEVKNKQKLNLKRDVIVIRDRPTAEAMRKKSQYITRDIKEGINMSKMKGNKVEIKKDEPCKTVIKQEASKETKDEEKNEVWIKEAIKKVSKKMGKKPKKAEKNTGPNKTWIKDTIKMAVKKDGTKQKKVSKKAPKDR</sequence>
<keyword evidence="4" id="KW-0645">Protease</keyword>
<keyword evidence="9" id="KW-0482">Metalloprotease</keyword>
<dbReference type="Pfam" id="PF00246">
    <property type="entry name" value="Peptidase_M14"/>
    <property type="match status" value="1"/>
</dbReference>
<feature type="region of interest" description="Disordered" evidence="11">
    <location>
        <begin position="638"/>
        <end position="657"/>
    </location>
</feature>
<evidence type="ECO:0000256" key="11">
    <source>
        <dbReference type="SAM" id="MobiDB-lite"/>
    </source>
</evidence>
<dbReference type="KEGG" id="clec:106663487"/>
<comment type="cofactor">
    <cofactor evidence="1">
        <name>Zn(2+)</name>
        <dbReference type="ChEBI" id="CHEBI:29105"/>
    </cofactor>
</comment>
<accession>A0A8I6RH75</accession>
<dbReference type="EnsemblMetazoa" id="XM_014388350.2">
    <property type="protein sequence ID" value="XP_014243836.1"/>
    <property type="gene ID" value="LOC106663487"/>
</dbReference>
<dbReference type="Gene3D" id="3.40.630.10">
    <property type="entry name" value="Zn peptidases"/>
    <property type="match status" value="1"/>
</dbReference>
<evidence type="ECO:0000256" key="5">
    <source>
        <dbReference type="ARBA" id="ARBA00022723"/>
    </source>
</evidence>
<feature type="region of interest" description="Disordered" evidence="11">
    <location>
        <begin position="326"/>
        <end position="446"/>
    </location>
</feature>
<dbReference type="FunFam" id="3.40.630.10:FF:000084">
    <property type="entry name" value="Carboxypeptidase B2"/>
    <property type="match status" value="1"/>
</dbReference>
<evidence type="ECO:0000259" key="12">
    <source>
        <dbReference type="PROSITE" id="PS52035"/>
    </source>
</evidence>
<dbReference type="GO" id="GO:0008270">
    <property type="term" value="F:zinc ion binding"/>
    <property type="evidence" value="ECO:0007669"/>
    <property type="project" value="InterPro"/>
</dbReference>